<feature type="domain" description="Ecp2 effector protein-like" evidence="2">
    <location>
        <begin position="74"/>
        <end position="157"/>
    </location>
</feature>
<evidence type="ECO:0000259" key="2">
    <source>
        <dbReference type="Pfam" id="PF14856"/>
    </source>
</evidence>
<dbReference type="Pfam" id="PF14856">
    <property type="entry name" value="Hce2"/>
    <property type="match status" value="1"/>
</dbReference>
<name>A0AAN6MWZ4_9PEZI</name>
<feature type="signal peptide" evidence="1">
    <location>
        <begin position="1"/>
        <end position="22"/>
    </location>
</feature>
<protein>
    <recommendedName>
        <fullName evidence="2">Ecp2 effector protein-like domain-containing protein</fullName>
    </recommendedName>
</protein>
<dbReference type="Proteomes" id="UP001303473">
    <property type="component" value="Unassembled WGS sequence"/>
</dbReference>
<keyword evidence="4" id="KW-1185">Reference proteome</keyword>
<dbReference type="InterPro" id="IPR029226">
    <property type="entry name" value="Ecp2-like"/>
</dbReference>
<evidence type="ECO:0000313" key="3">
    <source>
        <dbReference type="EMBL" id="KAK3935035.1"/>
    </source>
</evidence>
<dbReference type="EMBL" id="MU853945">
    <property type="protein sequence ID" value="KAK3935035.1"/>
    <property type="molecule type" value="Genomic_DNA"/>
</dbReference>
<reference evidence="4" key="1">
    <citation type="journal article" date="2023" name="Mol. Phylogenet. Evol.">
        <title>Genome-scale phylogeny and comparative genomics of the fungal order Sordariales.</title>
        <authorList>
            <person name="Hensen N."/>
            <person name="Bonometti L."/>
            <person name="Westerberg I."/>
            <person name="Brannstrom I.O."/>
            <person name="Guillou S."/>
            <person name="Cros-Aarteil S."/>
            <person name="Calhoun S."/>
            <person name="Haridas S."/>
            <person name="Kuo A."/>
            <person name="Mondo S."/>
            <person name="Pangilinan J."/>
            <person name="Riley R."/>
            <person name="LaButti K."/>
            <person name="Andreopoulos B."/>
            <person name="Lipzen A."/>
            <person name="Chen C."/>
            <person name="Yan M."/>
            <person name="Daum C."/>
            <person name="Ng V."/>
            <person name="Clum A."/>
            <person name="Steindorff A."/>
            <person name="Ohm R.A."/>
            <person name="Martin F."/>
            <person name="Silar P."/>
            <person name="Natvig D.O."/>
            <person name="Lalanne C."/>
            <person name="Gautier V."/>
            <person name="Ament-Velasquez S.L."/>
            <person name="Kruys A."/>
            <person name="Hutchinson M.I."/>
            <person name="Powell A.J."/>
            <person name="Barry K."/>
            <person name="Miller A.N."/>
            <person name="Grigoriev I.V."/>
            <person name="Debuchy R."/>
            <person name="Gladieux P."/>
            <person name="Hiltunen Thoren M."/>
            <person name="Johannesson H."/>
        </authorList>
    </citation>
    <scope>NUCLEOTIDE SEQUENCE [LARGE SCALE GENOMIC DNA]</scope>
    <source>
        <strain evidence="4">CBS 340.73</strain>
    </source>
</reference>
<dbReference type="AlphaFoldDB" id="A0AAN6MWZ4"/>
<comment type="caution">
    <text evidence="3">The sequence shown here is derived from an EMBL/GenBank/DDBJ whole genome shotgun (WGS) entry which is preliminary data.</text>
</comment>
<evidence type="ECO:0000256" key="1">
    <source>
        <dbReference type="SAM" id="SignalP"/>
    </source>
</evidence>
<evidence type="ECO:0000313" key="4">
    <source>
        <dbReference type="Proteomes" id="UP001303473"/>
    </source>
</evidence>
<sequence length="178" mass="18757">MKATSILSALAAAPSILLQVVGSPLPTTKEPSTTPNALEARAVVFFYEMDSDQILCKIPFPSVRPGRAALGNVSTGDCWAIFNTLLGRKGYWSAADYGPHGYATILSQGSCNIGVRRLSDGDTAWVGNIDLAMPLQQALQTYASGSSMPGVVGDTDCDDKDGNGGQGLIEWAIYQTNP</sequence>
<proteinExistence type="predicted"/>
<keyword evidence="1" id="KW-0732">Signal</keyword>
<accession>A0AAN6MWZ4</accession>
<feature type="chain" id="PRO_5042878500" description="Ecp2 effector protein-like domain-containing protein" evidence="1">
    <location>
        <begin position="23"/>
        <end position="178"/>
    </location>
</feature>
<organism evidence="3 4">
    <name type="scientific">Diplogelasinospora grovesii</name>
    <dbReference type="NCBI Taxonomy" id="303347"/>
    <lineage>
        <taxon>Eukaryota</taxon>
        <taxon>Fungi</taxon>
        <taxon>Dikarya</taxon>
        <taxon>Ascomycota</taxon>
        <taxon>Pezizomycotina</taxon>
        <taxon>Sordariomycetes</taxon>
        <taxon>Sordariomycetidae</taxon>
        <taxon>Sordariales</taxon>
        <taxon>Diplogelasinosporaceae</taxon>
        <taxon>Diplogelasinospora</taxon>
    </lineage>
</organism>
<gene>
    <name evidence="3" type="ORF">QBC46DRAFT_424270</name>
</gene>